<protein>
    <submittedName>
        <fullName evidence="2">Uncharacterized protein</fullName>
    </submittedName>
</protein>
<comment type="caution">
    <text evidence="2">The sequence shown here is derived from an EMBL/GenBank/DDBJ whole genome shotgun (WGS) entry which is preliminary data.</text>
</comment>
<accession>A0AAV4AEL6</accession>
<evidence type="ECO:0000256" key="1">
    <source>
        <dbReference type="SAM" id="MobiDB-lite"/>
    </source>
</evidence>
<dbReference type="Proteomes" id="UP000735302">
    <property type="component" value="Unassembled WGS sequence"/>
</dbReference>
<evidence type="ECO:0000313" key="2">
    <source>
        <dbReference type="EMBL" id="GFO06094.1"/>
    </source>
</evidence>
<organism evidence="2 3">
    <name type="scientific">Plakobranchus ocellatus</name>
    <dbReference type="NCBI Taxonomy" id="259542"/>
    <lineage>
        <taxon>Eukaryota</taxon>
        <taxon>Metazoa</taxon>
        <taxon>Spiralia</taxon>
        <taxon>Lophotrochozoa</taxon>
        <taxon>Mollusca</taxon>
        <taxon>Gastropoda</taxon>
        <taxon>Heterobranchia</taxon>
        <taxon>Euthyneura</taxon>
        <taxon>Panpulmonata</taxon>
        <taxon>Sacoglossa</taxon>
        <taxon>Placobranchoidea</taxon>
        <taxon>Plakobranchidae</taxon>
        <taxon>Plakobranchus</taxon>
    </lineage>
</organism>
<name>A0AAV4AEL6_9GAST</name>
<reference evidence="2 3" key="1">
    <citation type="journal article" date="2021" name="Elife">
        <title>Chloroplast acquisition without the gene transfer in kleptoplastic sea slugs, Plakobranchus ocellatus.</title>
        <authorList>
            <person name="Maeda T."/>
            <person name="Takahashi S."/>
            <person name="Yoshida T."/>
            <person name="Shimamura S."/>
            <person name="Takaki Y."/>
            <person name="Nagai Y."/>
            <person name="Toyoda A."/>
            <person name="Suzuki Y."/>
            <person name="Arimoto A."/>
            <person name="Ishii H."/>
            <person name="Satoh N."/>
            <person name="Nishiyama T."/>
            <person name="Hasebe M."/>
            <person name="Maruyama T."/>
            <person name="Minagawa J."/>
            <person name="Obokata J."/>
            <person name="Shigenobu S."/>
        </authorList>
    </citation>
    <scope>NUCLEOTIDE SEQUENCE [LARGE SCALE GENOMIC DNA]</scope>
</reference>
<keyword evidence="3" id="KW-1185">Reference proteome</keyword>
<dbReference type="EMBL" id="BLXT01003762">
    <property type="protein sequence ID" value="GFO06094.1"/>
    <property type="molecule type" value="Genomic_DNA"/>
</dbReference>
<dbReference type="AlphaFoldDB" id="A0AAV4AEL6"/>
<proteinExistence type="predicted"/>
<feature type="region of interest" description="Disordered" evidence="1">
    <location>
        <begin position="18"/>
        <end position="41"/>
    </location>
</feature>
<gene>
    <name evidence="2" type="ORF">PoB_003259900</name>
</gene>
<sequence length="88" mass="9525">MLCTKTSDFVFYIASPQQGDVRLSGPPSGQGAGGGARTYDRRVPADLREDSLAPVPPTPQDLRSIIQDCKLLQYVTLVGFPVYSSCTF</sequence>
<evidence type="ECO:0000313" key="3">
    <source>
        <dbReference type="Proteomes" id="UP000735302"/>
    </source>
</evidence>